<name>A0ABS4TGL6_9PSEU</name>
<dbReference type="InterPro" id="IPR046885">
    <property type="entry name" value="MnmA-like_C"/>
</dbReference>
<protein>
    <recommendedName>
        <fullName evidence="9">tRNA-specific 2-thiouridylase MnmA</fullName>
        <ecNumber evidence="9">2.8.1.13</ecNumber>
    </recommendedName>
</protein>
<dbReference type="InterPro" id="IPR046884">
    <property type="entry name" value="MnmA-like_central"/>
</dbReference>
<dbReference type="PANTHER" id="PTHR11933:SF5">
    <property type="entry name" value="MITOCHONDRIAL TRNA-SPECIFIC 2-THIOURIDYLASE 1"/>
    <property type="match status" value="1"/>
</dbReference>
<keyword evidence="7" id="KW-1015">Disulfide bond</keyword>
<feature type="binding site" evidence="9">
    <location>
        <position position="125"/>
    </location>
    <ligand>
        <name>ATP</name>
        <dbReference type="ChEBI" id="CHEBI:30616"/>
    </ligand>
</feature>
<accession>A0ABS4TGL6</accession>
<organism evidence="12 13">
    <name type="scientific">Kibdelosporangium banguiense</name>
    <dbReference type="NCBI Taxonomy" id="1365924"/>
    <lineage>
        <taxon>Bacteria</taxon>
        <taxon>Bacillati</taxon>
        <taxon>Actinomycetota</taxon>
        <taxon>Actinomycetes</taxon>
        <taxon>Pseudonocardiales</taxon>
        <taxon>Pseudonocardiaceae</taxon>
        <taxon>Kibdelosporangium</taxon>
    </lineage>
</organism>
<dbReference type="PANTHER" id="PTHR11933">
    <property type="entry name" value="TRNA 5-METHYLAMINOMETHYL-2-THIOURIDYLATE -METHYLTRANSFERASE"/>
    <property type="match status" value="1"/>
</dbReference>
<dbReference type="Gene3D" id="3.40.50.620">
    <property type="entry name" value="HUPs"/>
    <property type="match status" value="1"/>
</dbReference>
<dbReference type="CDD" id="cd01998">
    <property type="entry name" value="MnmA_TRMU-like"/>
    <property type="match status" value="1"/>
</dbReference>
<keyword evidence="3 9" id="KW-0819">tRNA processing</keyword>
<feature type="site" description="Interaction with tRNA" evidence="9">
    <location>
        <position position="126"/>
    </location>
</feature>
<comment type="similarity">
    <text evidence="9">Belongs to the MnmA/TRMU family.</text>
</comment>
<feature type="active site" description="Nucleophile" evidence="9">
    <location>
        <position position="101"/>
    </location>
</feature>
<dbReference type="InterPro" id="IPR014729">
    <property type="entry name" value="Rossmann-like_a/b/a_fold"/>
</dbReference>
<reference evidence="12 13" key="1">
    <citation type="submission" date="2021-03" db="EMBL/GenBank/DDBJ databases">
        <title>Sequencing the genomes of 1000 actinobacteria strains.</title>
        <authorList>
            <person name="Klenk H.-P."/>
        </authorList>
    </citation>
    <scope>NUCLEOTIDE SEQUENCE [LARGE SCALE GENOMIC DNA]</scope>
    <source>
        <strain evidence="12 13">DSM 46670</strain>
    </source>
</reference>
<proteinExistence type="inferred from homology"/>
<feature type="region of interest" description="Interaction with tRNA" evidence="9">
    <location>
        <begin position="147"/>
        <end position="149"/>
    </location>
</feature>
<dbReference type="InterPro" id="IPR004506">
    <property type="entry name" value="MnmA-like"/>
</dbReference>
<dbReference type="EMBL" id="JAGINW010000001">
    <property type="protein sequence ID" value="MBP2323568.1"/>
    <property type="molecule type" value="Genomic_DNA"/>
</dbReference>
<dbReference type="GO" id="GO:0016740">
    <property type="term" value="F:transferase activity"/>
    <property type="evidence" value="ECO:0007669"/>
    <property type="project" value="UniProtKB-KW"/>
</dbReference>
<dbReference type="NCBIfam" id="TIGR00420">
    <property type="entry name" value="trmU"/>
    <property type="match status" value="1"/>
</dbReference>
<comment type="caution">
    <text evidence="9">Lacks conserved residue(s) required for the propagation of feature annotation.</text>
</comment>
<dbReference type="Gene3D" id="2.30.30.280">
    <property type="entry name" value="Adenine nucleotide alpha hydrolases-like domains"/>
    <property type="match status" value="1"/>
</dbReference>
<comment type="function">
    <text evidence="9">Catalyzes the 2-thiolation of uridine at the wobble position (U34) of tRNA, leading to the formation of s(2)U34.</text>
</comment>
<dbReference type="SUPFAM" id="SSF52402">
    <property type="entry name" value="Adenine nucleotide alpha hydrolases-like"/>
    <property type="match status" value="1"/>
</dbReference>
<feature type="active site" description="Cysteine persulfide intermediate" evidence="9">
    <location>
        <position position="197"/>
    </location>
</feature>
<evidence type="ECO:0000256" key="8">
    <source>
        <dbReference type="ARBA" id="ARBA00051542"/>
    </source>
</evidence>
<dbReference type="Proteomes" id="UP001519332">
    <property type="component" value="Unassembled WGS sequence"/>
</dbReference>
<keyword evidence="4 9" id="KW-0547">Nucleotide-binding</keyword>
<evidence type="ECO:0000256" key="5">
    <source>
        <dbReference type="ARBA" id="ARBA00022840"/>
    </source>
</evidence>
<keyword evidence="1 9" id="KW-0820">tRNA-binding</keyword>
<evidence type="ECO:0000259" key="11">
    <source>
        <dbReference type="Pfam" id="PF20259"/>
    </source>
</evidence>
<evidence type="ECO:0000313" key="13">
    <source>
        <dbReference type="Proteomes" id="UP001519332"/>
    </source>
</evidence>
<feature type="domain" description="tRNA-specific 2-thiouridylase MnmA-like C-terminal" evidence="10">
    <location>
        <begin position="280"/>
        <end position="354"/>
    </location>
</feature>
<dbReference type="Gene3D" id="2.40.30.10">
    <property type="entry name" value="Translation factors"/>
    <property type="match status" value="1"/>
</dbReference>
<dbReference type="HAMAP" id="MF_00144">
    <property type="entry name" value="tRNA_thiouridyl_MnmA"/>
    <property type="match status" value="1"/>
</dbReference>
<evidence type="ECO:0000256" key="6">
    <source>
        <dbReference type="ARBA" id="ARBA00022884"/>
    </source>
</evidence>
<feature type="binding site" evidence="9">
    <location>
        <begin position="6"/>
        <end position="13"/>
    </location>
    <ligand>
        <name>ATP</name>
        <dbReference type="ChEBI" id="CHEBI:30616"/>
    </ligand>
</feature>
<dbReference type="InterPro" id="IPR023382">
    <property type="entry name" value="MnmA-like_central_sf"/>
</dbReference>
<evidence type="ECO:0000256" key="2">
    <source>
        <dbReference type="ARBA" id="ARBA00022679"/>
    </source>
</evidence>
<sequence length="358" mass="38127">MRVLAAMSGGVDSAVAAARAVAAGHDVVGVHLALSAKPGTLRTGARGCCTIEDSHDARRAADVLGIPFYIWDFAERFTEDVIEDFVEEYAAGRTPNPCLRCNERIKFEALLDKALALGFDAVCTGHYARLTTVDGKPELRRSVDDEKDQSYVLASLTAEQLRHAMFPLGGNTKTEVRAEAAERGLSVAEKPDSHDICFIPDGDTQKFLTNKLGERPGMLVDDETGAVLGMHTGVHGFTVGQRKGLGIDAPAADGRPRYVLSLEPVSGNVRVGTAERLEVREIAGERLIWPSGEPLDGLTECVVQVRAHGGTAPAVAEMADGELVIRLAEPLRGVAPGQAAVLYRGDLVLGSATITHAR</sequence>
<gene>
    <name evidence="9" type="primary">mnmA</name>
    <name evidence="12" type="ORF">JOF56_003953</name>
</gene>
<dbReference type="NCBIfam" id="NF001138">
    <property type="entry name" value="PRK00143.1"/>
    <property type="match status" value="1"/>
</dbReference>
<keyword evidence="6 9" id="KW-0694">RNA-binding</keyword>
<comment type="subcellular location">
    <subcellularLocation>
        <location evidence="9">Cytoplasm</location>
    </subcellularLocation>
</comment>
<dbReference type="Pfam" id="PF20258">
    <property type="entry name" value="tRNA_Me_trans_C"/>
    <property type="match status" value="1"/>
</dbReference>
<evidence type="ECO:0000256" key="4">
    <source>
        <dbReference type="ARBA" id="ARBA00022741"/>
    </source>
</evidence>
<keyword evidence="13" id="KW-1185">Reference proteome</keyword>
<dbReference type="RefSeq" id="WP_209640158.1">
    <property type="nucleotide sequence ID" value="NZ_JAGINW010000001.1"/>
</dbReference>
<dbReference type="Pfam" id="PF20259">
    <property type="entry name" value="tRNA_Me_trans_M"/>
    <property type="match status" value="1"/>
</dbReference>
<evidence type="ECO:0000256" key="9">
    <source>
        <dbReference type="HAMAP-Rule" id="MF_00144"/>
    </source>
</evidence>
<feature type="domain" description="tRNA-specific 2-thiouridylase MnmA-like central" evidence="11">
    <location>
        <begin position="205"/>
        <end position="272"/>
    </location>
</feature>
<keyword evidence="5 9" id="KW-0067">ATP-binding</keyword>
<keyword evidence="9" id="KW-0963">Cytoplasm</keyword>
<dbReference type="Pfam" id="PF03054">
    <property type="entry name" value="tRNA_Me_trans"/>
    <property type="match status" value="1"/>
</dbReference>
<evidence type="ECO:0000259" key="10">
    <source>
        <dbReference type="Pfam" id="PF20258"/>
    </source>
</evidence>
<keyword evidence="2 9" id="KW-0808">Transferase</keyword>
<evidence type="ECO:0000256" key="3">
    <source>
        <dbReference type="ARBA" id="ARBA00022694"/>
    </source>
</evidence>
<evidence type="ECO:0000256" key="7">
    <source>
        <dbReference type="ARBA" id="ARBA00023157"/>
    </source>
</evidence>
<comment type="catalytic activity">
    <reaction evidence="8 9">
        <text>S-sulfanyl-L-cysteinyl-[protein] + uridine(34) in tRNA + AH2 + ATP = 2-thiouridine(34) in tRNA + L-cysteinyl-[protein] + A + AMP + diphosphate + H(+)</text>
        <dbReference type="Rhea" id="RHEA:47032"/>
        <dbReference type="Rhea" id="RHEA-COMP:10131"/>
        <dbReference type="Rhea" id="RHEA-COMP:11726"/>
        <dbReference type="Rhea" id="RHEA-COMP:11727"/>
        <dbReference type="Rhea" id="RHEA-COMP:11728"/>
        <dbReference type="ChEBI" id="CHEBI:13193"/>
        <dbReference type="ChEBI" id="CHEBI:15378"/>
        <dbReference type="ChEBI" id="CHEBI:17499"/>
        <dbReference type="ChEBI" id="CHEBI:29950"/>
        <dbReference type="ChEBI" id="CHEBI:30616"/>
        <dbReference type="ChEBI" id="CHEBI:33019"/>
        <dbReference type="ChEBI" id="CHEBI:61963"/>
        <dbReference type="ChEBI" id="CHEBI:65315"/>
        <dbReference type="ChEBI" id="CHEBI:87170"/>
        <dbReference type="ChEBI" id="CHEBI:456215"/>
        <dbReference type="EC" id="2.8.1.13"/>
    </reaction>
</comment>
<feature type="site" description="Interaction with tRNA" evidence="9">
    <location>
        <position position="338"/>
    </location>
</feature>
<evidence type="ECO:0000256" key="1">
    <source>
        <dbReference type="ARBA" id="ARBA00022555"/>
    </source>
</evidence>
<comment type="caution">
    <text evidence="12">The sequence shown here is derived from an EMBL/GenBank/DDBJ whole genome shotgun (WGS) entry which is preliminary data.</text>
</comment>
<dbReference type="EC" id="2.8.1.13" evidence="9"/>
<feature type="binding site" evidence="9">
    <location>
        <position position="32"/>
    </location>
    <ligand>
        <name>ATP</name>
        <dbReference type="ChEBI" id="CHEBI:30616"/>
    </ligand>
</feature>
<evidence type="ECO:0000313" key="12">
    <source>
        <dbReference type="EMBL" id="MBP2323568.1"/>
    </source>
</evidence>